<gene>
    <name evidence="2" type="ORF">C7B46_20355</name>
</gene>
<evidence type="ECO:0000256" key="1">
    <source>
        <dbReference type="SAM" id="Phobius"/>
    </source>
</evidence>
<feature type="transmembrane region" description="Helical" evidence="1">
    <location>
        <begin position="126"/>
        <end position="152"/>
    </location>
</feature>
<dbReference type="AlphaFoldDB" id="A0A2T2WUX9"/>
<reference evidence="2 3" key="1">
    <citation type="journal article" date="2014" name="BMC Genomics">
        <title>Comparison of environmental and isolate Sulfobacillus genomes reveals diverse carbon, sulfur, nitrogen, and hydrogen metabolisms.</title>
        <authorList>
            <person name="Justice N.B."/>
            <person name="Norman A."/>
            <person name="Brown C.T."/>
            <person name="Singh A."/>
            <person name="Thomas B.C."/>
            <person name="Banfield J.F."/>
        </authorList>
    </citation>
    <scope>NUCLEOTIDE SEQUENCE [LARGE SCALE GENOMIC DNA]</scope>
    <source>
        <strain evidence="2">AMDSBA4</strain>
    </source>
</reference>
<evidence type="ECO:0000313" key="3">
    <source>
        <dbReference type="Proteomes" id="UP000242972"/>
    </source>
</evidence>
<keyword evidence="1" id="KW-1133">Transmembrane helix</keyword>
<keyword evidence="1" id="KW-0472">Membrane</keyword>
<keyword evidence="1" id="KW-0812">Transmembrane</keyword>
<proteinExistence type="predicted"/>
<name>A0A2T2WUX9_9FIRM</name>
<evidence type="ECO:0000313" key="2">
    <source>
        <dbReference type="EMBL" id="PSR26035.1"/>
    </source>
</evidence>
<protein>
    <submittedName>
        <fullName evidence="2">Uncharacterized protein</fullName>
    </submittedName>
</protein>
<dbReference type="EMBL" id="PXYW01000137">
    <property type="protein sequence ID" value="PSR26035.1"/>
    <property type="molecule type" value="Genomic_DNA"/>
</dbReference>
<feature type="transmembrane region" description="Helical" evidence="1">
    <location>
        <begin position="90"/>
        <end position="114"/>
    </location>
</feature>
<feature type="transmembrane region" description="Helical" evidence="1">
    <location>
        <begin position="12"/>
        <end position="29"/>
    </location>
</feature>
<comment type="caution">
    <text evidence="2">The sequence shown here is derived from an EMBL/GenBank/DDBJ whole genome shotgun (WGS) entry which is preliminary data.</text>
</comment>
<sequence>MTHQNIPWRRAYFAGILGTLVFSVLLHFAPMVGSPRLNLPLWGGTLITLNLGAATLVGYGLEFGIGVLLARLYQSWAPRIKSSPVGRGALYGLLLWAVLMLFGLPLFGMLSPLVSHGLMLSPGIFAWHYGLSTALLFMVSLLMYGISVGYLIDTPVLKRLAG</sequence>
<dbReference type="Proteomes" id="UP000242972">
    <property type="component" value="Unassembled WGS sequence"/>
</dbReference>
<accession>A0A2T2WUX9</accession>
<feature type="transmembrane region" description="Helical" evidence="1">
    <location>
        <begin position="41"/>
        <end position="69"/>
    </location>
</feature>
<organism evidence="2 3">
    <name type="scientific">Sulfobacillus benefaciens</name>
    <dbReference type="NCBI Taxonomy" id="453960"/>
    <lineage>
        <taxon>Bacteria</taxon>
        <taxon>Bacillati</taxon>
        <taxon>Bacillota</taxon>
        <taxon>Clostridia</taxon>
        <taxon>Eubacteriales</taxon>
        <taxon>Clostridiales Family XVII. Incertae Sedis</taxon>
        <taxon>Sulfobacillus</taxon>
    </lineage>
</organism>